<dbReference type="SUPFAM" id="SSF56112">
    <property type="entry name" value="Protein kinase-like (PK-like)"/>
    <property type="match status" value="1"/>
</dbReference>
<dbReference type="SMART" id="SM00587">
    <property type="entry name" value="CHK"/>
    <property type="match status" value="1"/>
</dbReference>
<evidence type="ECO:0000259" key="2">
    <source>
        <dbReference type="SMART" id="SM00587"/>
    </source>
</evidence>
<accession>A0A484BDD1</accession>
<evidence type="ECO:0000313" key="4">
    <source>
        <dbReference type="Proteomes" id="UP000295192"/>
    </source>
</evidence>
<feature type="domain" description="CHK kinase-like" evidence="2">
    <location>
        <begin position="185"/>
        <end position="380"/>
    </location>
</feature>
<dbReference type="PANTHER" id="PTHR11012">
    <property type="entry name" value="PROTEIN KINASE-LIKE DOMAIN-CONTAINING"/>
    <property type="match status" value="1"/>
</dbReference>
<dbReference type="PANTHER" id="PTHR11012:SF6">
    <property type="entry name" value="CHK DOMAIN OV1-RELATED"/>
    <property type="match status" value="1"/>
</dbReference>
<dbReference type="OrthoDB" id="191037at2759"/>
<dbReference type="KEGG" id="dnv:108659697"/>
<reference evidence="3 4" key="1">
    <citation type="journal article" date="2019" name="J. Hered.">
        <title>An Improved Genome Assembly for Drosophila navojoa, the Basal Species in the mojavensis Cluster.</title>
        <authorList>
            <person name="Vanderlinde T."/>
            <person name="Dupim E.G."/>
            <person name="Nazario-Yepiz N.O."/>
            <person name="Carvalho A.B."/>
        </authorList>
    </citation>
    <scope>NUCLEOTIDE SEQUENCE [LARGE SCALE GENOMIC DNA]</scope>
    <source>
        <strain evidence="3">Navoj_Jal97</strain>
        <tissue evidence="3">Whole organism</tissue>
    </source>
</reference>
<dbReference type="Proteomes" id="UP000295192">
    <property type="component" value="Unassembled WGS sequence"/>
</dbReference>
<organism evidence="3 4">
    <name type="scientific">Drosophila navojoa</name>
    <name type="common">Fruit fly</name>
    <dbReference type="NCBI Taxonomy" id="7232"/>
    <lineage>
        <taxon>Eukaryota</taxon>
        <taxon>Metazoa</taxon>
        <taxon>Ecdysozoa</taxon>
        <taxon>Arthropoda</taxon>
        <taxon>Hexapoda</taxon>
        <taxon>Insecta</taxon>
        <taxon>Pterygota</taxon>
        <taxon>Neoptera</taxon>
        <taxon>Endopterygota</taxon>
        <taxon>Diptera</taxon>
        <taxon>Brachycera</taxon>
        <taxon>Muscomorpha</taxon>
        <taxon>Ephydroidea</taxon>
        <taxon>Drosophilidae</taxon>
        <taxon>Drosophila</taxon>
    </lineage>
</organism>
<gene>
    <name evidence="3" type="ORF">AWZ03_006741</name>
</gene>
<feature type="region of interest" description="Disordered" evidence="1">
    <location>
        <begin position="1"/>
        <end position="31"/>
    </location>
</feature>
<dbReference type="InterPro" id="IPR004119">
    <property type="entry name" value="EcKL"/>
</dbReference>
<sequence length="455" mass="53013">MGQSSSKKIQNYKTQNTKNKPSNFQKPIPTERVRNANAEISPQLKAPKLIDANLVPDWIHKKQFLEILSANVPQFSKIQNFNISPATSAGENYSSLILRIAIDVKLTDKSTKSLAFMMKVPHESAKMQQMLKTVNFFTVENAAYTELIAKFEELYRSIGLNITFAPRAFKFSESLRKEPKLVNTVLMHDLSQDGYRNVNRLECLNVEQTKLVLRKLAQYHAASAQCRSLYGPYPELFTQTMFASNKDRALSILEGIMGPFKKMFLENIYYFKNGDRYYHKFSKLFAKMSSKFLSLSVFDDSEFNVINHGDCWINNLLFKFDNDGNLKDMKFVDFQLPKYGHPSTDLLNFLMSSVHIDYKLTHFDYFIKYYHDQLIEHLQLLKYKDRLPTLSELHMQLYKYGIWAITASVMVLPIVLLDQSEESKEYKSQLYTNVRYKENIEQIMPWLDNRGLLDL</sequence>
<dbReference type="EMBL" id="LSRL02000052">
    <property type="protein sequence ID" value="TDG46857.1"/>
    <property type="molecule type" value="Genomic_DNA"/>
</dbReference>
<dbReference type="Gene3D" id="3.90.1200.10">
    <property type="match status" value="1"/>
</dbReference>
<dbReference type="AlphaFoldDB" id="A0A484BDD1"/>
<proteinExistence type="predicted"/>
<dbReference type="STRING" id="7232.A0A484BDD1"/>
<evidence type="ECO:0000313" key="3">
    <source>
        <dbReference type="EMBL" id="TDG46857.1"/>
    </source>
</evidence>
<dbReference type="InterPro" id="IPR015897">
    <property type="entry name" value="CHK_kinase-like"/>
</dbReference>
<name>A0A484BDD1_DRONA</name>
<dbReference type="Pfam" id="PF02958">
    <property type="entry name" value="EcKL"/>
    <property type="match status" value="1"/>
</dbReference>
<dbReference type="OMA" id="WIHKKQF"/>
<dbReference type="InterPro" id="IPR011009">
    <property type="entry name" value="Kinase-like_dom_sf"/>
</dbReference>
<evidence type="ECO:0000256" key="1">
    <source>
        <dbReference type="SAM" id="MobiDB-lite"/>
    </source>
</evidence>
<protein>
    <recommendedName>
        <fullName evidence="2">CHK kinase-like domain-containing protein</fullName>
    </recommendedName>
</protein>
<keyword evidence="4" id="KW-1185">Reference proteome</keyword>
<comment type="caution">
    <text evidence="3">The sequence shown here is derived from an EMBL/GenBank/DDBJ whole genome shotgun (WGS) entry which is preliminary data.</text>
</comment>
<feature type="compositionally biased region" description="Polar residues" evidence="1">
    <location>
        <begin position="1"/>
        <end position="25"/>
    </location>
</feature>